<organism evidence="1 2">
    <name type="scientific">Eumeta variegata</name>
    <name type="common">Bagworm moth</name>
    <name type="synonym">Eumeta japonica</name>
    <dbReference type="NCBI Taxonomy" id="151549"/>
    <lineage>
        <taxon>Eukaryota</taxon>
        <taxon>Metazoa</taxon>
        <taxon>Ecdysozoa</taxon>
        <taxon>Arthropoda</taxon>
        <taxon>Hexapoda</taxon>
        <taxon>Insecta</taxon>
        <taxon>Pterygota</taxon>
        <taxon>Neoptera</taxon>
        <taxon>Endopterygota</taxon>
        <taxon>Lepidoptera</taxon>
        <taxon>Glossata</taxon>
        <taxon>Ditrysia</taxon>
        <taxon>Tineoidea</taxon>
        <taxon>Psychidae</taxon>
        <taxon>Oiketicinae</taxon>
        <taxon>Eumeta</taxon>
    </lineage>
</organism>
<keyword evidence="2" id="KW-1185">Reference proteome</keyword>
<dbReference type="EMBL" id="BGZK01001219">
    <property type="protein sequence ID" value="GBP74709.1"/>
    <property type="molecule type" value="Genomic_DNA"/>
</dbReference>
<protein>
    <submittedName>
        <fullName evidence="1">Uncharacterized protein</fullName>
    </submittedName>
</protein>
<reference evidence="1 2" key="1">
    <citation type="journal article" date="2019" name="Commun. Biol.">
        <title>The bagworm genome reveals a unique fibroin gene that provides high tensile strength.</title>
        <authorList>
            <person name="Kono N."/>
            <person name="Nakamura H."/>
            <person name="Ohtoshi R."/>
            <person name="Tomita M."/>
            <person name="Numata K."/>
            <person name="Arakawa K."/>
        </authorList>
    </citation>
    <scope>NUCLEOTIDE SEQUENCE [LARGE SCALE GENOMIC DNA]</scope>
</reference>
<proteinExistence type="predicted"/>
<dbReference type="Proteomes" id="UP000299102">
    <property type="component" value="Unassembled WGS sequence"/>
</dbReference>
<accession>A0A4C1YJA9</accession>
<dbReference type="AlphaFoldDB" id="A0A4C1YJA9"/>
<evidence type="ECO:0000313" key="2">
    <source>
        <dbReference type="Proteomes" id="UP000299102"/>
    </source>
</evidence>
<comment type="caution">
    <text evidence="1">The sequence shown here is derived from an EMBL/GenBank/DDBJ whole genome shotgun (WGS) entry which is preliminary data.</text>
</comment>
<name>A0A4C1YJA9_EUMVA</name>
<gene>
    <name evidence="1" type="ORF">EVAR_103542_1</name>
</gene>
<evidence type="ECO:0000313" key="1">
    <source>
        <dbReference type="EMBL" id="GBP74709.1"/>
    </source>
</evidence>
<sequence length="133" mass="14667">MSDQVVVDTKGGHGGHGGGHASPELGLCYTILIELEPDLTEPPYGGWFKCQRVSMATLKSAAASSTCRLKNRAKGYSPSRSKGTDALIPSFPKATTRRPIADKKIIANFHTKFMEKKYLSYLHRVFRKTCHVN</sequence>